<reference evidence="3 4" key="1">
    <citation type="submission" date="2012-03" db="EMBL/GenBank/DDBJ databases">
        <title>Whole Genome Assembly of Papio anubis.</title>
        <authorList>
            <person name="Liu Y.L."/>
            <person name="Abraham K.A."/>
            <person name="Akbar H.A."/>
            <person name="Ali S.A."/>
            <person name="Anosike U.A."/>
            <person name="Aqrawi P.A."/>
            <person name="Arias F.A."/>
            <person name="Attaway T.A."/>
            <person name="Awwad R.A."/>
            <person name="Babu C.B."/>
            <person name="Bandaranaike D.B."/>
            <person name="Battles P.B."/>
            <person name="Bell A.B."/>
            <person name="Beltran B.B."/>
            <person name="Berhane-Mersha D.B."/>
            <person name="Bess C.B."/>
            <person name="Bickham C.B."/>
            <person name="Bolden T.B."/>
            <person name="Carter K.C."/>
            <person name="Chau D.C."/>
            <person name="Chavez A.C."/>
            <person name="Clerc-Blankenburg K.C."/>
            <person name="Coyle M.C."/>
            <person name="Dao M.D."/>
            <person name="Davila M.L.D."/>
            <person name="Davy-Carroll L.D."/>
            <person name="Denson S.D."/>
            <person name="Dinh H.D."/>
            <person name="Fernandez S.F."/>
            <person name="Fernando P.F."/>
            <person name="Forbes L.F."/>
            <person name="Francis C.F."/>
            <person name="Francisco L.F."/>
            <person name="Fu Q.F."/>
            <person name="Garcia-Iii R.G."/>
            <person name="Garrett T.G."/>
            <person name="Gross S.G."/>
            <person name="Gubbala S.G."/>
            <person name="Hirani K.H."/>
            <person name="Hogues M.H."/>
            <person name="Hollins B.H."/>
            <person name="Jackson L.J."/>
            <person name="Javaid M.J."/>
            <person name="Jhangiani S.J."/>
            <person name="Johnson A.J."/>
            <person name="Johnson B.J."/>
            <person name="Jones J.J."/>
            <person name="Joshi V.J."/>
            <person name="Kalu J.K."/>
            <person name="Khan N.K."/>
            <person name="Korchina V.K."/>
            <person name="Kovar C.K."/>
            <person name="Lago L.L."/>
            <person name="Lara F.L."/>
            <person name="Le T.-K.L."/>
            <person name="Lee S.L."/>
            <person name="Legall-Iii F.L."/>
            <person name="Lemon S.L."/>
            <person name="Liu J.L."/>
            <person name="Liu Y.-S.L."/>
            <person name="Liyanage D.L."/>
            <person name="Lopez J.L."/>
            <person name="Lorensuhewa L.L."/>
            <person name="Mata R.M."/>
            <person name="Mathew T.M."/>
            <person name="Mercado C.M."/>
            <person name="Mercado I.M."/>
            <person name="Morales K.M."/>
            <person name="Morgan M.M."/>
            <person name="Munidasa M.M."/>
            <person name="Ngo D.N."/>
            <person name="Nguyen L.N."/>
            <person name="Nguyen T.N."/>
            <person name="Nguyen N.N."/>
            <person name="Obregon M.O."/>
            <person name="Okwuonu G.O."/>
            <person name="Ongeri F.O."/>
            <person name="Onwere C.O."/>
            <person name="Osifeso I.O."/>
            <person name="Parra A.P."/>
            <person name="Patil S.P."/>
            <person name="Perez A.P."/>
            <person name="Perez Y.P."/>
            <person name="Pham C.P."/>
            <person name="Pu L.-L.P."/>
            <person name="Puazo M.P."/>
            <person name="Quiroz J.Q."/>
            <person name="Rouhana J.R."/>
            <person name="Ruiz M.R."/>
            <person name="Ruiz S.-J.R."/>
            <person name="Saada N.S."/>
            <person name="Santibanez J.S."/>
            <person name="Scheel M.S."/>
            <person name="Schneider B.S."/>
            <person name="Simmons D.S."/>
            <person name="Sisson I.S."/>
            <person name="Tang L.-Y.T."/>
            <person name="Thornton R.T."/>
            <person name="Tisius J.T."/>
            <person name="Toledanes G.T."/>
            <person name="Trejos Z.T."/>
            <person name="Usmani K.U."/>
            <person name="Varghese R.V."/>
            <person name="Vattathil S.V."/>
            <person name="Vee V.V."/>
            <person name="Walker D.W."/>
            <person name="Weissenberger G.W."/>
            <person name="White C.W."/>
            <person name="Williams A.W."/>
            <person name="Woodworth J.W."/>
            <person name="Wright R.W."/>
            <person name="Zhu Y.Z."/>
            <person name="Han Y.H."/>
            <person name="Newsham I.N."/>
            <person name="Nazareth L.N."/>
            <person name="Worley K.W."/>
            <person name="Muzny D.M."/>
            <person name="Rogers J.R."/>
            <person name="Gibbs R.G."/>
        </authorList>
    </citation>
    <scope>NUCLEOTIDE SEQUENCE [LARGE SCALE GENOMIC DNA]</scope>
</reference>
<dbReference type="Ensembl" id="ENSPANT00000080740.1">
    <property type="protein sequence ID" value="ENSPANP00000049250.1"/>
    <property type="gene ID" value="ENSPANG00000036934.1"/>
</dbReference>
<keyword evidence="2" id="KW-0472">Membrane</keyword>
<dbReference type="GeneTree" id="ENSGT01050000248454"/>
<dbReference type="AlphaFoldDB" id="A0A8I5MXE2"/>
<accession>A0A8I5MXE2</accession>
<reference evidence="3" key="2">
    <citation type="submission" date="2025-08" db="UniProtKB">
        <authorList>
            <consortium name="Ensembl"/>
        </authorList>
    </citation>
    <scope>IDENTIFICATION</scope>
</reference>
<name>A0A8I5MXE2_PAPAN</name>
<sequence>MEPCRTQIKLDPRYTADLLEVLKTNYGIPSACFSHPPTAAQLLRGEWGPSPEGTERRETRIAEWSWGEAALSWSTWAAGKNNWPAVVIVVKALEKGNASRSQGSKGQHESLALESNPHVGPPQTWPQSSFTLGHCDLGRFFRPQRHLGTPGGAQVVQAPSGLLEACTASALDAWHSRGWLLGVTRFTEVNQLDLFYDPASFLKRIQAFLKTLLLTGAFCCWVCVCLWVFASFHPGAFR</sequence>
<dbReference type="Proteomes" id="UP000028761">
    <property type="component" value="Chromosome 2"/>
</dbReference>
<organism evidence="3 4">
    <name type="scientific">Papio anubis</name>
    <name type="common">Olive baboon</name>
    <dbReference type="NCBI Taxonomy" id="9555"/>
    <lineage>
        <taxon>Eukaryota</taxon>
        <taxon>Metazoa</taxon>
        <taxon>Chordata</taxon>
        <taxon>Craniata</taxon>
        <taxon>Vertebrata</taxon>
        <taxon>Euteleostomi</taxon>
        <taxon>Mammalia</taxon>
        <taxon>Eutheria</taxon>
        <taxon>Euarchontoglires</taxon>
        <taxon>Primates</taxon>
        <taxon>Haplorrhini</taxon>
        <taxon>Catarrhini</taxon>
        <taxon>Cercopithecidae</taxon>
        <taxon>Cercopithecinae</taxon>
        <taxon>Papio</taxon>
    </lineage>
</organism>
<keyword evidence="2" id="KW-0812">Transmembrane</keyword>
<keyword evidence="2" id="KW-1133">Transmembrane helix</keyword>
<reference evidence="3" key="3">
    <citation type="submission" date="2025-09" db="UniProtKB">
        <authorList>
            <consortium name="Ensembl"/>
        </authorList>
    </citation>
    <scope>IDENTIFICATION</scope>
</reference>
<evidence type="ECO:0000313" key="3">
    <source>
        <dbReference type="Ensembl" id="ENSPANP00000049250.1"/>
    </source>
</evidence>
<evidence type="ECO:0000256" key="1">
    <source>
        <dbReference type="SAM" id="MobiDB-lite"/>
    </source>
</evidence>
<feature type="region of interest" description="Disordered" evidence="1">
    <location>
        <begin position="99"/>
        <end position="118"/>
    </location>
</feature>
<evidence type="ECO:0000256" key="2">
    <source>
        <dbReference type="SAM" id="Phobius"/>
    </source>
</evidence>
<protein>
    <submittedName>
        <fullName evidence="3">Uncharacterized protein</fullName>
    </submittedName>
</protein>
<proteinExistence type="predicted"/>
<feature type="transmembrane region" description="Helical" evidence="2">
    <location>
        <begin position="212"/>
        <end position="232"/>
    </location>
</feature>
<evidence type="ECO:0000313" key="4">
    <source>
        <dbReference type="Proteomes" id="UP000028761"/>
    </source>
</evidence>
<keyword evidence="4" id="KW-1185">Reference proteome</keyword>